<dbReference type="CDD" id="cd05155">
    <property type="entry name" value="APH_ChoK_like_1"/>
    <property type="match status" value="1"/>
</dbReference>
<evidence type="ECO:0000313" key="2">
    <source>
        <dbReference type="EMBL" id="MBB4764168.1"/>
    </source>
</evidence>
<dbReference type="Pfam" id="PF01636">
    <property type="entry name" value="APH"/>
    <property type="match status" value="1"/>
</dbReference>
<reference evidence="2 3" key="1">
    <citation type="submission" date="2020-08" db="EMBL/GenBank/DDBJ databases">
        <title>Sequencing the genomes of 1000 actinobacteria strains.</title>
        <authorList>
            <person name="Klenk H.-P."/>
        </authorList>
    </citation>
    <scope>NUCLEOTIDE SEQUENCE [LARGE SCALE GENOMIC DNA]</scope>
    <source>
        <strain evidence="2 3">DSM 43149</strain>
    </source>
</reference>
<dbReference type="PANTHER" id="PTHR21310:SF42">
    <property type="entry name" value="BIFUNCTIONAL AAC_APH"/>
    <property type="match status" value="1"/>
</dbReference>
<dbReference type="Gene3D" id="3.90.1200.10">
    <property type="match status" value="1"/>
</dbReference>
<dbReference type="InterPro" id="IPR002575">
    <property type="entry name" value="Aminoglycoside_PTrfase"/>
</dbReference>
<dbReference type="SUPFAM" id="SSF56112">
    <property type="entry name" value="Protein kinase-like (PK-like)"/>
    <property type="match status" value="1"/>
</dbReference>
<dbReference type="Gene3D" id="3.30.200.20">
    <property type="entry name" value="Phosphorylase Kinase, domain 1"/>
    <property type="match status" value="1"/>
</dbReference>
<gene>
    <name evidence="2" type="ORF">BJ971_004724</name>
</gene>
<dbReference type="InterPro" id="IPR011009">
    <property type="entry name" value="Kinase-like_dom_sf"/>
</dbReference>
<evidence type="ECO:0000313" key="3">
    <source>
        <dbReference type="Proteomes" id="UP000578112"/>
    </source>
</evidence>
<organism evidence="2 3">
    <name type="scientific">Actinoplanes digitatis</name>
    <dbReference type="NCBI Taxonomy" id="1868"/>
    <lineage>
        <taxon>Bacteria</taxon>
        <taxon>Bacillati</taxon>
        <taxon>Actinomycetota</taxon>
        <taxon>Actinomycetes</taxon>
        <taxon>Micromonosporales</taxon>
        <taxon>Micromonosporaceae</taxon>
        <taxon>Actinoplanes</taxon>
    </lineage>
</organism>
<dbReference type="Proteomes" id="UP000578112">
    <property type="component" value="Unassembled WGS sequence"/>
</dbReference>
<dbReference type="GO" id="GO:0016301">
    <property type="term" value="F:kinase activity"/>
    <property type="evidence" value="ECO:0007669"/>
    <property type="project" value="UniProtKB-KW"/>
</dbReference>
<dbReference type="AlphaFoldDB" id="A0A7W7MRE9"/>
<dbReference type="EMBL" id="JACHNH010000001">
    <property type="protein sequence ID" value="MBB4764168.1"/>
    <property type="molecule type" value="Genomic_DNA"/>
</dbReference>
<feature type="domain" description="Aminoglycoside phosphotransferase" evidence="1">
    <location>
        <begin position="51"/>
        <end position="284"/>
    </location>
</feature>
<proteinExistence type="predicted"/>
<sequence length="321" mass="34873">MTAAEIGSYPAPPGGRMPGVTLHENEIPIDEDVVRSLLREQRPDLASLPLSPAGAGTENVMYRLGDELLVRVPRTAAKAAALRKEQAWLPRLAPLLTYRIPEPVHAGAPGAAFPVPWSIFRWIDGAEPGPDTVRDWAALGTDLAAFVRELHGLDLMGASRAGELSWYRGGDLKACDEWISAAFGDCRTTVSAGLDVDILERIWRDAVALPEPAGPHVWLHGDLKPTNLLVERGRLRAVIDFGALSVGAPDAEHATVWDLPPAARRAYWDAADLDDHTWARARAWAVGVGVSGISYYWNTYPAFVAECRARLENILGDAATR</sequence>
<keyword evidence="2" id="KW-0418">Kinase</keyword>
<dbReference type="PANTHER" id="PTHR21310">
    <property type="entry name" value="AMINOGLYCOSIDE PHOSPHOTRANSFERASE-RELATED-RELATED"/>
    <property type="match status" value="1"/>
</dbReference>
<keyword evidence="2" id="KW-0808">Transferase</keyword>
<accession>A0A7W7MRE9</accession>
<name>A0A7W7MRE9_9ACTN</name>
<dbReference type="InterPro" id="IPR051678">
    <property type="entry name" value="AGP_Transferase"/>
</dbReference>
<protein>
    <submittedName>
        <fullName evidence="2">Aminoglycoside phosphotransferase (APT) family kinase protein</fullName>
    </submittedName>
</protein>
<comment type="caution">
    <text evidence="2">The sequence shown here is derived from an EMBL/GenBank/DDBJ whole genome shotgun (WGS) entry which is preliminary data.</text>
</comment>
<keyword evidence="3" id="KW-1185">Reference proteome</keyword>
<evidence type="ECO:0000259" key="1">
    <source>
        <dbReference type="Pfam" id="PF01636"/>
    </source>
</evidence>